<dbReference type="Proteomes" id="UP000298390">
    <property type="component" value="Unassembled WGS sequence"/>
</dbReference>
<evidence type="ECO:0000313" key="4">
    <source>
        <dbReference type="Proteomes" id="UP000298390"/>
    </source>
</evidence>
<feature type="transmembrane region" description="Helical" evidence="2">
    <location>
        <begin position="128"/>
        <end position="148"/>
    </location>
</feature>
<accession>A0A4Y9Y1Y4</accession>
<organism evidence="3 4">
    <name type="scientific">Rhodofomes roseus</name>
    <dbReference type="NCBI Taxonomy" id="34475"/>
    <lineage>
        <taxon>Eukaryota</taxon>
        <taxon>Fungi</taxon>
        <taxon>Dikarya</taxon>
        <taxon>Basidiomycota</taxon>
        <taxon>Agaricomycotina</taxon>
        <taxon>Agaricomycetes</taxon>
        <taxon>Polyporales</taxon>
        <taxon>Rhodofomes</taxon>
    </lineage>
</organism>
<keyword evidence="2" id="KW-1133">Transmembrane helix</keyword>
<gene>
    <name evidence="3" type="ORF">EVJ58_g7627</name>
</gene>
<sequence length="208" mass="23199">MSAQASTSTTFVIPSVFTWSRSQECDLEAQTISGTHEHFDVRLPTPPAARLHTPRTRPSDVEEGTNAIDDFFGASSSRSPRGTQDSRHDAVSLPVHHDSDSDAPPPYSYSAQPPAYTRYVEHPTLAMYLFKFGFLFPLFWIAGALILVSPLRSPEDWELSKTEAERQELIESMRCTEVKWAKRCLVAFSVLALVVLIVVLAAVFLTRT</sequence>
<evidence type="ECO:0000313" key="3">
    <source>
        <dbReference type="EMBL" id="TFY56464.1"/>
    </source>
</evidence>
<proteinExistence type="predicted"/>
<dbReference type="EMBL" id="SEKV01000502">
    <property type="protein sequence ID" value="TFY56464.1"/>
    <property type="molecule type" value="Genomic_DNA"/>
</dbReference>
<feature type="transmembrane region" description="Helical" evidence="2">
    <location>
        <begin position="185"/>
        <end position="205"/>
    </location>
</feature>
<reference evidence="3 4" key="1">
    <citation type="submission" date="2019-01" db="EMBL/GenBank/DDBJ databases">
        <title>Genome sequencing of the rare red list fungi Fomitopsis rosea.</title>
        <authorList>
            <person name="Buettner E."/>
            <person name="Kellner H."/>
        </authorList>
    </citation>
    <scope>NUCLEOTIDE SEQUENCE [LARGE SCALE GENOMIC DNA]</scope>
    <source>
        <strain evidence="3 4">DSM 105464</strain>
    </source>
</reference>
<protein>
    <submittedName>
        <fullName evidence="3">Uncharacterized protein</fullName>
    </submittedName>
</protein>
<dbReference type="AlphaFoldDB" id="A0A4Y9Y1Y4"/>
<keyword evidence="2" id="KW-0812">Transmembrane</keyword>
<name>A0A4Y9Y1Y4_9APHY</name>
<keyword evidence="2" id="KW-0472">Membrane</keyword>
<feature type="compositionally biased region" description="Basic and acidic residues" evidence="1">
    <location>
        <begin position="84"/>
        <end position="100"/>
    </location>
</feature>
<comment type="caution">
    <text evidence="3">The sequence shown here is derived from an EMBL/GenBank/DDBJ whole genome shotgun (WGS) entry which is preliminary data.</text>
</comment>
<feature type="compositionally biased region" description="Polar residues" evidence="1">
    <location>
        <begin position="74"/>
        <end position="83"/>
    </location>
</feature>
<evidence type="ECO:0000256" key="1">
    <source>
        <dbReference type="SAM" id="MobiDB-lite"/>
    </source>
</evidence>
<feature type="region of interest" description="Disordered" evidence="1">
    <location>
        <begin position="36"/>
        <end position="107"/>
    </location>
</feature>
<evidence type="ECO:0000256" key="2">
    <source>
        <dbReference type="SAM" id="Phobius"/>
    </source>
</evidence>